<dbReference type="GO" id="GO:0016973">
    <property type="term" value="P:poly(A)+ mRNA export from nucleus"/>
    <property type="evidence" value="ECO:0007669"/>
    <property type="project" value="TreeGrafter"/>
</dbReference>
<keyword evidence="6" id="KW-0509">mRNA transport</keyword>
<dbReference type="PANTHER" id="PTHR10662:SF22">
    <property type="entry name" value="NUCLEAR RNA EXPORT FACTOR 1"/>
    <property type="match status" value="1"/>
</dbReference>
<dbReference type="Gene3D" id="3.10.450.50">
    <property type="match status" value="1"/>
</dbReference>
<dbReference type="InterPro" id="IPR015245">
    <property type="entry name" value="Tap_RNA-bd"/>
</dbReference>
<organism evidence="8">
    <name type="scientific">Cyprideis torosa</name>
    <dbReference type="NCBI Taxonomy" id="163714"/>
    <lineage>
        <taxon>Eukaryota</taxon>
        <taxon>Metazoa</taxon>
        <taxon>Ecdysozoa</taxon>
        <taxon>Arthropoda</taxon>
        <taxon>Crustacea</taxon>
        <taxon>Oligostraca</taxon>
        <taxon>Ostracoda</taxon>
        <taxon>Podocopa</taxon>
        <taxon>Podocopida</taxon>
        <taxon>Cytherocopina</taxon>
        <taxon>Cytheroidea</taxon>
        <taxon>Cytherideidae</taxon>
        <taxon>Cyprideis</taxon>
    </lineage>
</organism>
<dbReference type="GO" id="GO:0003723">
    <property type="term" value="F:RNA binding"/>
    <property type="evidence" value="ECO:0007669"/>
    <property type="project" value="InterPro"/>
</dbReference>
<dbReference type="PROSITE" id="PS51281">
    <property type="entry name" value="TAP_C"/>
    <property type="match status" value="1"/>
</dbReference>
<dbReference type="InterPro" id="IPR057125">
    <property type="entry name" value="NXF1/2/3/5-like_LRR"/>
</dbReference>
<gene>
    <name evidence="8" type="ORF">CTOB1V02_LOCUS3727</name>
</gene>
<dbReference type="Pfam" id="PF22602">
    <property type="entry name" value="NXF_NTF2"/>
    <property type="match status" value="1"/>
</dbReference>
<dbReference type="InterPro" id="IPR032675">
    <property type="entry name" value="LRR_dom_sf"/>
</dbReference>
<dbReference type="Gene3D" id="3.30.70.330">
    <property type="match status" value="1"/>
</dbReference>
<dbReference type="OrthoDB" id="25872at2759"/>
<comment type="subcellular location">
    <subcellularLocation>
        <location evidence="1">Nucleus</location>
        <location evidence="1">Nucleoplasm</location>
    </subcellularLocation>
</comment>
<keyword evidence="4" id="KW-0433">Leucine-rich repeat</keyword>
<dbReference type="InterPro" id="IPR018222">
    <property type="entry name" value="Nuclear_transport_factor_2_euk"/>
</dbReference>
<evidence type="ECO:0000256" key="7">
    <source>
        <dbReference type="ARBA" id="ARBA00023242"/>
    </source>
</evidence>
<comment type="similarity">
    <text evidence="2">Belongs to the NXF family.</text>
</comment>
<dbReference type="InterPro" id="IPR030217">
    <property type="entry name" value="NXF_fam"/>
</dbReference>
<dbReference type="Gene3D" id="1.10.8.10">
    <property type="entry name" value="DNA helicase RuvA subunit, C-terminal domain"/>
    <property type="match status" value="1"/>
</dbReference>
<evidence type="ECO:0000256" key="6">
    <source>
        <dbReference type="ARBA" id="ARBA00022816"/>
    </source>
</evidence>
<dbReference type="InterPro" id="IPR009060">
    <property type="entry name" value="UBA-like_sf"/>
</dbReference>
<dbReference type="InterPro" id="IPR001611">
    <property type="entry name" value="Leu-rich_rpt"/>
</dbReference>
<dbReference type="GO" id="GO:0005654">
    <property type="term" value="C:nucleoplasm"/>
    <property type="evidence" value="ECO:0007669"/>
    <property type="project" value="UniProtKB-SubCell"/>
</dbReference>
<evidence type="ECO:0000256" key="1">
    <source>
        <dbReference type="ARBA" id="ARBA00004642"/>
    </source>
</evidence>
<dbReference type="CDD" id="cd14342">
    <property type="entry name" value="UBA_TAP-C"/>
    <property type="match status" value="1"/>
</dbReference>
<evidence type="ECO:0000256" key="2">
    <source>
        <dbReference type="ARBA" id="ARBA00009285"/>
    </source>
</evidence>
<dbReference type="SUPFAM" id="SSF54427">
    <property type="entry name" value="NTF2-like"/>
    <property type="match status" value="1"/>
</dbReference>
<dbReference type="Pfam" id="PF03943">
    <property type="entry name" value="TAP_C"/>
    <property type="match status" value="1"/>
</dbReference>
<dbReference type="SUPFAM" id="SSF46934">
    <property type="entry name" value="UBA-like"/>
    <property type="match status" value="1"/>
</dbReference>
<dbReference type="PROSITE" id="PS51450">
    <property type="entry name" value="LRR"/>
    <property type="match status" value="1"/>
</dbReference>
<dbReference type="SUPFAM" id="SSF52058">
    <property type="entry name" value="L domain-like"/>
    <property type="match status" value="1"/>
</dbReference>
<dbReference type="InterPro" id="IPR005637">
    <property type="entry name" value="TAP_C_dom"/>
</dbReference>
<dbReference type="InterPro" id="IPR012677">
    <property type="entry name" value="Nucleotide-bd_a/b_plait_sf"/>
</dbReference>
<protein>
    <submittedName>
        <fullName evidence="8">Uncharacterized protein</fullName>
    </submittedName>
</protein>
<dbReference type="PROSITE" id="PS50177">
    <property type="entry name" value="NTF2_DOMAIN"/>
    <property type="match status" value="1"/>
</dbReference>
<evidence type="ECO:0000313" key="8">
    <source>
        <dbReference type="EMBL" id="CAD7225795.1"/>
    </source>
</evidence>
<dbReference type="PANTHER" id="PTHR10662">
    <property type="entry name" value="NUCLEAR RNA EXPORT FACTOR"/>
    <property type="match status" value="1"/>
</dbReference>
<keyword evidence="7" id="KW-0539">Nucleus</keyword>
<evidence type="ECO:0000256" key="4">
    <source>
        <dbReference type="ARBA" id="ARBA00022614"/>
    </source>
</evidence>
<dbReference type="InterPro" id="IPR032710">
    <property type="entry name" value="NTF2-like_dom_sf"/>
</dbReference>
<reference evidence="8" key="1">
    <citation type="submission" date="2020-11" db="EMBL/GenBank/DDBJ databases">
        <authorList>
            <person name="Tran Van P."/>
        </authorList>
    </citation>
    <scope>NUCLEOTIDE SEQUENCE</scope>
</reference>
<dbReference type="AlphaFoldDB" id="A0A7R8ZLC8"/>
<sequence length="683" mass="75652">MAVLGSGKAVAGAFPPSGTAGTEVHLSAAYVPVVFDFASVLIQSLAFLGIFYHSSPLDDPCLAQLLFLLFPAFFPQTNVSFFGSCKDTVYSKCPGVAENLSEVVVEENGTVVVENNMMTEIVGDILTSRRERTRSPRGRFFKRGTGVPGEVFYKVEIPGGAKYKADIVLDSIKRGTGVPFTAINLSAEDNGSVVFYVNNRTIQMGIADQDRRIDLGDGRPLKINTMRSMPPPLKLEPEVKQKIAEVMSQRYTVSTKALDLSDFRNDTKLKEAGIFAALSRANVMETVMQVIKEHIPDVEAINLSKNMLQTLEPMKTLKSTCKKLRVLYLSDNKIHNWEDLNPLLNFPLYELKLDNNPVIYKTRVEEDQIRPLKFNGKPLSAPIGFDRGDDEEEEETLPTSRPSFFCTKEGQEIAVRFLDQFYAVYDSDDRTGLLAAYSDNAVFSMSCSWNPVSNYEYRTYRMAAYIEKSRNLRRVADDRRRTDLLTVGKLPIVSFLTQLPPTRHVPASFIVDVPFVLPSFMMIHVRGVFNDVNSKKDANPGIATGSALRSFLRTICLIPFGEGFLICNDQLYITIATSAQVQANASTVTHAPSVNMGGGEAMLTPLSTSPAVGPATLTPIGTPDEANKRELCRLLQERTGMKDAWVLQCLEETKWNLEQATTSFQLNKARIPPSAYISGVPPP</sequence>
<dbReference type="GO" id="GO:0005737">
    <property type="term" value="C:cytoplasm"/>
    <property type="evidence" value="ECO:0007669"/>
    <property type="project" value="InterPro"/>
</dbReference>
<dbReference type="Pfam" id="PF24048">
    <property type="entry name" value="LRR_NXF1-5"/>
    <property type="match status" value="1"/>
</dbReference>
<proteinExistence type="inferred from homology"/>
<name>A0A7R8ZLC8_9CRUS</name>
<dbReference type="CDD" id="cd00531">
    <property type="entry name" value="NTF2_like"/>
    <property type="match status" value="1"/>
</dbReference>
<evidence type="ECO:0000256" key="3">
    <source>
        <dbReference type="ARBA" id="ARBA00022448"/>
    </source>
</evidence>
<dbReference type="SUPFAM" id="SSF54928">
    <property type="entry name" value="RNA-binding domain, RBD"/>
    <property type="match status" value="1"/>
</dbReference>
<dbReference type="Pfam" id="PF09162">
    <property type="entry name" value="Tap-RNA_bind"/>
    <property type="match status" value="1"/>
</dbReference>
<dbReference type="InterPro" id="IPR035979">
    <property type="entry name" value="RBD_domain_sf"/>
</dbReference>
<evidence type="ECO:0000256" key="5">
    <source>
        <dbReference type="ARBA" id="ARBA00022737"/>
    </source>
</evidence>
<keyword evidence="5" id="KW-0677">Repeat</keyword>
<accession>A0A7R8ZLC8</accession>
<dbReference type="SMART" id="SM00804">
    <property type="entry name" value="TAP_C"/>
    <property type="match status" value="1"/>
</dbReference>
<keyword evidence="3" id="KW-0813">Transport</keyword>
<dbReference type="InterPro" id="IPR002075">
    <property type="entry name" value="NTF2_dom"/>
</dbReference>
<dbReference type="Gene3D" id="3.80.10.10">
    <property type="entry name" value="Ribonuclease Inhibitor"/>
    <property type="match status" value="1"/>
</dbReference>
<dbReference type="EMBL" id="OB660665">
    <property type="protein sequence ID" value="CAD7225795.1"/>
    <property type="molecule type" value="Genomic_DNA"/>
</dbReference>